<dbReference type="EMBL" id="KN846956">
    <property type="protein sequence ID" value="KIW73496.1"/>
    <property type="molecule type" value="Genomic_DNA"/>
</dbReference>
<evidence type="ECO:0000313" key="3">
    <source>
        <dbReference type="Proteomes" id="UP000054266"/>
    </source>
</evidence>
<proteinExistence type="predicted"/>
<evidence type="ECO:0000256" key="1">
    <source>
        <dbReference type="SAM" id="MobiDB-lite"/>
    </source>
</evidence>
<keyword evidence="3" id="KW-1185">Reference proteome</keyword>
<protein>
    <submittedName>
        <fullName evidence="2">Uncharacterized protein</fullName>
    </submittedName>
</protein>
<organism evidence="2 3">
    <name type="scientific">Phialophora macrospora</name>
    <dbReference type="NCBI Taxonomy" id="1851006"/>
    <lineage>
        <taxon>Eukaryota</taxon>
        <taxon>Fungi</taxon>
        <taxon>Dikarya</taxon>
        <taxon>Ascomycota</taxon>
        <taxon>Pezizomycotina</taxon>
        <taxon>Eurotiomycetes</taxon>
        <taxon>Chaetothyriomycetidae</taxon>
        <taxon>Chaetothyriales</taxon>
        <taxon>Herpotrichiellaceae</taxon>
        <taxon>Phialophora</taxon>
    </lineage>
</organism>
<dbReference type="Proteomes" id="UP000054266">
    <property type="component" value="Unassembled WGS sequence"/>
</dbReference>
<sequence>MRQQGHARATWLLRHNCLQPRMQPQLPEAPGAKGVWYQARFSIGHLPSPLAVPGLDAFRTNNSSCKRVVPPPQRLWRDCLAFQIRVRSRSPCTSSRRPKQASRSSLPHTVQVGDSHGPHCGAPTHCASNARLHKHKADESPRRITINTSGHRLESISSPYWRTSDTSKTGPFQHWNNNRRILFAPDEKQGLRD</sequence>
<dbReference type="HOGENOM" id="CLU_1408578_0_0_1"/>
<gene>
    <name evidence="2" type="ORF">PV04_01609</name>
</gene>
<reference evidence="2 3" key="1">
    <citation type="submission" date="2015-01" db="EMBL/GenBank/DDBJ databases">
        <title>The Genome Sequence of Capronia semiimmersa CBS27337.</title>
        <authorList>
            <consortium name="The Broad Institute Genomics Platform"/>
            <person name="Cuomo C."/>
            <person name="de Hoog S."/>
            <person name="Gorbushina A."/>
            <person name="Stielow B."/>
            <person name="Teixiera M."/>
            <person name="Abouelleil A."/>
            <person name="Chapman S.B."/>
            <person name="Priest M."/>
            <person name="Young S.K."/>
            <person name="Wortman J."/>
            <person name="Nusbaum C."/>
            <person name="Birren B."/>
        </authorList>
    </citation>
    <scope>NUCLEOTIDE SEQUENCE [LARGE SCALE GENOMIC DNA]</scope>
    <source>
        <strain evidence="2 3">CBS 27337</strain>
    </source>
</reference>
<evidence type="ECO:0000313" key="2">
    <source>
        <dbReference type="EMBL" id="KIW73496.1"/>
    </source>
</evidence>
<accession>A0A0D2D7G8</accession>
<feature type="region of interest" description="Disordered" evidence="1">
    <location>
        <begin position="90"/>
        <end position="113"/>
    </location>
</feature>
<name>A0A0D2D7G8_9EURO</name>
<dbReference type="AlphaFoldDB" id="A0A0D2D7G8"/>